<keyword evidence="6 14" id="KW-0963">Cytoplasm</keyword>
<feature type="binding site" evidence="12">
    <location>
        <begin position="93"/>
        <end position="95"/>
    </location>
    <ligand>
        <name>substrate</name>
    </ligand>
</feature>
<keyword evidence="9 13" id="KW-0408">Iron</keyword>
<evidence type="ECO:0000256" key="7">
    <source>
        <dbReference type="ARBA" id="ARBA00022723"/>
    </source>
</evidence>
<feature type="binding site" evidence="13">
    <location>
        <position position="228"/>
    </location>
    <ligand>
        <name>Fe cation</name>
        <dbReference type="ChEBI" id="CHEBI:24875"/>
        <label>1</label>
    </ligand>
</feature>
<name>A0A1A9W1Z8_9MUSC</name>
<evidence type="ECO:0000256" key="13">
    <source>
        <dbReference type="PIRSR" id="PIRSR607828-2"/>
    </source>
</evidence>
<evidence type="ECO:0000256" key="9">
    <source>
        <dbReference type="ARBA" id="ARBA00023004"/>
    </source>
</evidence>
<dbReference type="Proteomes" id="UP000091820">
    <property type="component" value="Unassembled WGS sequence"/>
</dbReference>
<evidence type="ECO:0000256" key="2">
    <source>
        <dbReference type="ARBA" id="ARBA00005167"/>
    </source>
</evidence>
<dbReference type="SUPFAM" id="SSF109604">
    <property type="entry name" value="HD-domain/PDEase-like"/>
    <property type="match status" value="1"/>
</dbReference>
<evidence type="ECO:0000256" key="6">
    <source>
        <dbReference type="ARBA" id="ARBA00022490"/>
    </source>
</evidence>
<comment type="catalytic activity">
    <reaction evidence="11 14">
        <text>myo-inositol + O2 = D-glucuronate + H2O + H(+)</text>
        <dbReference type="Rhea" id="RHEA:23696"/>
        <dbReference type="ChEBI" id="CHEBI:15377"/>
        <dbReference type="ChEBI" id="CHEBI:15378"/>
        <dbReference type="ChEBI" id="CHEBI:15379"/>
        <dbReference type="ChEBI" id="CHEBI:17268"/>
        <dbReference type="ChEBI" id="CHEBI:58720"/>
        <dbReference type="EC" id="1.13.99.1"/>
    </reaction>
</comment>
<organism evidence="15 16">
    <name type="scientific">Glossina brevipalpis</name>
    <dbReference type="NCBI Taxonomy" id="37001"/>
    <lineage>
        <taxon>Eukaryota</taxon>
        <taxon>Metazoa</taxon>
        <taxon>Ecdysozoa</taxon>
        <taxon>Arthropoda</taxon>
        <taxon>Hexapoda</taxon>
        <taxon>Insecta</taxon>
        <taxon>Pterygota</taxon>
        <taxon>Neoptera</taxon>
        <taxon>Endopterygota</taxon>
        <taxon>Diptera</taxon>
        <taxon>Brachycera</taxon>
        <taxon>Muscomorpha</taxon>
        <taxon>Hippoboscoidea</taxon>
        <taxon>Glossinidae</taxon>
        <taxon>Glossina</taxon>
    </lineage>
</organism>
<evidence type="ECO:0000256" key="8">
    <source>
        <dbReference type="ARBA" id="ARBA00023002"/>
    </source>
</evidence>
<dbReference type="InterPro" id="IPR007828">
    <property type="entry name" value="Inositol_oxygenase"/>
</dbReference>
<dbReference type="VEuPathDB" id="VectorBase:GBRI003476"/>
<protein>
    <recommendedName>
        <fullName evidence="5 14">Inositol oxygenase</fullName>
        <ecNumber evidence="4 14">1.13.99.1</ecNumber>
    </recommendedName>
    <alternativeName>
        <fullName evidence="10 14">Myo-inositol oxygenase</fullName>
    </alternativeName>
</protein>
<keyword evidence="16" id="KW-1185">Reference proteome</keyword>
<dbReference type="EC" id="1.13.99.1" evidence="4 14"/>
<keyword evidence="8 14" id="KW-0560">Oxidoreductase</keyword>
<feature type="binding site" evidence="13">
    <location>
        <position position="202"/>
    </location>
    <ligand>
        <name>Fe cation</name>
        <dbReference type="ChEBI" id="CHEBI:24875"/>
        <label>1</label>
    </ligand>
</feature>
<feature type="binding site" evidence="13">
    <location>
        <position position="106"/>
    </location>
    <ligand>
        <name>Fe cation</name>
        <dbReference type="ChEBI" id="CHEBI:24875"/>
        <label>1</label>
    </ligand>
</feature>
<evidence type="ECO:0000256" key="10">
    <source>
        <dbReference type="ARBA" id="ARBA00029668"/>
    </source>
</evidence>
<evidence type="ECO:0000256" key="5">
    <source>
        <dbReference type="ARBA" id="ARBA00019269"/>
    </source>
</evidence>
<dbReference type="Pfam" id="PF05153">
    <property type="entry name" value="MIOX"/>
    <property type="match status" value="1"/>
</dbReference>
<feature type="binding site" evidence="12">
    <location>
        <position position="135"/>
    </location>
    <ligand>
        <name>substrate</name>
    </ligand>
</feature>
<comment type="pathway">
    <text evidence="2 14">Polyol metabolism; myo-inositol degradation into D-glucuronate; D-glucuronate from myo-inositol: step 1/1.</text>
</comment>
<dbReference type="PANTHER" id="PTHR12588:SF0">
    <property type="entry name" value="INOSITOL OXYGENASE"/>
    <property type="match status" value="1"/>
</dbReference>
<dbReference type="STRING" id="37001.A0A1A9W1Z8"/>
<evidence type="ECO:0000256" key="1">
    <source>
        <dbReference type="ARBA" id="ARBA00004496"/>
    </source>
</evidence>
<dbReference type="GO" id="GO:0005506">
    <property type="term" value="F:iron ion binding"/>
    <property type="evidence" value="ECO:0007669"/>
    <property type="project" value="InterPro"/>
</dbReference>
<evidence type="ECO:0000256" key="12">
    <source>
        <dbReference type="PIRSR" id="PIRSR607828-1"/>
    </source>
</evidence>
<dbReference type="EnsemblMetazoa" id="GBRI003476-RA">
    <property type="protein sequence ID" value="GBRI003476-PA"/>
    <property type="gene ID" value="GBRI003476"/>
</dbReference>
<dbReference type="PANTHER" id="PTHR12588">
    <property type="entry name" value="MYOINOSITOL OXYGENASE"/>
    <property type="match status" value="1"/>
</dbReference>
<dbReference type="GO" id="GO:0019310">
    <property type="term" value="P:inositol catabolic process"/>
    <property type="evidence" value="ECO:0007669"/>
    <property type="project" value="UniProtKB-UniRule"/>
</dbReference>
<feature type="binding site" evidence="13">
    <location>
        <position position="261"/>
    </location>
    <ligand>
        <name>Fe cation</name>
        <dbReference type="ChEBI" id="CHEBI:24875"/>
        <label>1</label>
    </ligand>
</feature>
<feature type="binding site" evidence="12">
    <location>
        <begin position="149"/>
        <end position="150"/>
    </location>
    <ligand>
        <name>substrate</name>
    </ligand>
</feature>
<dbReference type="AlphaFoldDB" id="A0A1A9W1Z8"/>
<evidence type="ECO:0000256" key="3">
    <source>
        <dbReference type="ARBA" id="ARBA00005286"/>
    </source>
</evidence>
<evidence type="ECO:0000256" key="4">
    <source>
        <dbReference type="ARBA" id="ARBA00011919"/>
    </source>
</evidence>
<comment type="cofactor">
    <cofactor evidence="13 14">
        <name>Fe cation</name>
        <dbReference type="ChEBI" id="CHEBI:24875"/>
    </cofactor>
    <text evidence="13 14">Binds 2 iron ions per subunit.</text>
</comment>
<reference evidence="15" key="2">
    <citation type="submission" date="2020-05" db="UniProtKB">
        <authorList>
            <consortium name="EnsemblMetazoa"/>
        </authorList>
    </citation>
    <scope>IDENTIFICATION</scope>
    <source>
        <strain evidence="15">IAEA</strain>
    </source>
</reference>
<dbReference type="UniPathway" id="UPA00111">
    <property type="reaction ID" value="UER00527"/>
</dbReference>
<accession>A0A1A9W1Z8</accession>
<evidence type="ECO:0000256" key="14">
    <source>
        <dbReference type="RuleBase" id="RU367039"/>
    </source>
</evidence>
<keyword evidence="7 13" id="KW-0479">Metal-binding</keyword>
<evidence type="ECO:0000313" key="15">
    <source>
        <dbReference type="EnsemblMetazoa" id="GBRI003476-PA"/>
    </source>
</evidence>
<comment type="subcellular location">
    <subcellularLocation>
        <location evidence="1 14">Cytoplasm</location>
    </subcellularLocation>
</comment>
<evidence type="ECO:0000256" key="11">
    <source>
        <dbReference type="ARBA" id="ARBA00048271"/>
    </source>
</evidence>
<reference evidence="16" key="1">
    <citation type="submission" date="2014-03" db="EMBL/GenBank/DDBJ databases">
        <authorList>
            <person name="Aksoy S."/>
            <person name="Warren W."/>
            <person name="Wilson R.K."/>
        </authorList>
    </citation>
    <scope>NUCLEOTIDE SEQUENCE [LARGE SCALE GENOMIC DNA]</scope>
    <source>
        <strain evidence="16">IAEA</strain>
    </source>
</reference>
<feature type="binding site" evidence="12">
    <location>
        <begin position="228"/>
        <end position="229"/>
    </location>
    <ligand>
        <name>substrate</name>
    </ligand>
</feature>
<evidence type="ECO:0000313" key="16">
    <source>
        <dbReference type="Proteomes" id="UP000091820"/>
    </source>
</evidence>
<feature type="binding site" evidence="13">
    <location>
        <position position="132"/>
    </location>
    <ligand>
        <name>Fe cation</name>
        <dbReference type="ChEBI" id="CHEBI:24875"/>
        <label>1</label>
    </ligand>
</feature>
<proteinExistence type="inferred from homology"/>
<feature type="binding site" evidence="13">
    <location>
        <position position="131"/>
    </location>
    <ligand>
        <name>Fe cation</name>
        <dbReference type="ChEBI" id="CHEBI:24875"/>
        <label>1</label>
    </ligand>
</feature>
<comment type="similarity">
    <text evidence="3 14">Belongs to the myo-inositol oxygenase family.</text>
</comment>
<sequence length="293" mass="34914">MRLLQEHNKIDFIDPSELLRPETSFADKCLSKFRDYTIDNADPLKERVRLTYRQMHLNQTVEFVKSRHKKWLKFNTLRATVREALEKLNYLVDESDPDIDLPNIVHAFQAAERARAEFPHFDWLHLTALVHDLGKIMAFYDEPQWAVVGDTFPVGCAWSDNIVYRKHSFQGNPDADNQKYNNKYGMYWPHCGIDNLLMSWGHDEYMYQVMKHNKTKLPDIACKIIRFHSFYPWHTGGDYRHLATAKDEETRKWVLIFNRYDLYTKSEKVPDIDALWPYYQNLIDKYLPGILEF</sequence>
<feature type="binding site" evidence="12">
    <location>
        <position position="34"/>
    </location>
    <ligand>
        <name>substrate</name>
    </ligand>
</feature>
<dbReference type="GO" id="GO:0050113">
    <property type="term" value="F:inositol oxygenase activity"/>
    <property type="evidence" value="ECO:0007669"/>
    <property type="project" value="UniProtKB-UniRule"/>
</dbReference>
<dbReference type="GO" id="GO:0005737">
    <property type="term" value="C:cytoplasm"/>
    <property type="evidence" value="ECO:0007669"/>
    <property type="project" value="UniProtKB-SubCell"/>
</dbReference>